<dbReference type="PANTHER" id="PTHR16779">
    <property type="entry name" value="BETA-1,4-MANNOSYLTRANSFERASE EGH"/>
    <property type="match status" value="1"/>
</dbReference>
<dbReference type="InterPro" id="IPR029044">
    <property type="entry name" value="Nucleotide-diphossugar_trans"/>
</dbReference>
<keyword evidence="1" id="KW-0812">Transmembrane</keyword>
<reference evidence="3" key="1">
    <citation type="submission" date="2020-11" db="EMBL/GenBank/DDBJ databases">
        <authorList>
            <person name="Tran Van P."/>
        </authorList>
    </citation>
    <scope>NUCLEOTIDE SEQUENCE</scope>
</reference>
<feature type="transmembrane region" description="Helical" evidence="1">
    <location>
        <begin position="35"/>
        <end position="54"/>
    </location>
</feature>
<dbReference type="InterPro" id="IPR001173">
    <property type="entry name" value="Glyco_trans_2-like"/>
</dbReference>
<dbReference type="SUPFAM" id="SSF53448">
    <property type="entry name" value="Nucleotide-diphospho-sugar transferases"/>
    <property type="match status" value="1"/>
</dbReference>
<feature type="transmembrane region" description="Helical" evidence="1">
    <location>
        <begin position="378"/>
        <end position="403"/>
    </location>
</feature>
<evidence type="ECO:0000313" key="3">
    <source>
        <dbReference type="EMBL" id="CAD7279538.1"/>
    </source>
</evidence>
<dbReference type="Pfam" id="PF13632">
    <property type="entry name" value="Glyco_trans_2_3"/>
    <property type="match status" value="1"/>
</dbReference>
<dbReference type="PANTHER" id="PTHR16779:SF1">
    <property type="entry name" value="BETA-1,4-MANNOSYLTRANSFERASE EGH"/>
    <property type="match status" value="1"/>
</dbReference>
<dbReference type="OrthoDB" id="3971593at2759"/>
<protein>
    <recommendedName>
        <fullName evidence="2">Glycosyltransferase 2-like domain-containing protein</fullName>
    </recommendedName>
</protein>
<dbReference type="GO" id="GO:0005737">
    <property type="term" value="C:cytoplasm"/>
    <property type="evidence" value="ECO:0007669"/>
    <property type="project" value="TreeGrafter"/>
</dbReference>
<sequence length="492" mass="55361">MIFRLPFVLGSKCFKRICSAPNRLKKKVSKRHGQHFAHCLFLIAFVSSFVWFSLRTLNDEHANDFDPFERYGVFIAIFLYFCRMIPLLALPNVLFNLAGQIRYCIFSEPVVQLSLMPPNPPHMRIRVVTRGDFPDLVKRNVSRNVSTCVSAGIPNFAVEVVTDNAISISPLSSHPTVRLREIVVPPSYKPKSGALFKARALQYCLENGVNQLDDDDWIVHLDEETVMTENAARGIFNFIVNGKAKIGQGVITYANEEIVSWITTLADLVRVAEDVGKYKFQFKNFEKPLFGMKGSYVVTQVATERAVSFDNGKDGSVAEDCYFALIASAKGVKFGFIEGEMWEKSPFSFYDFLQQRKRWIQGISLVVHSSKVPMSVKFLLALNLYVWICLPLCTSNIVLAGIAPVPLHPVVSFLLALVGAGNLYMYPCGFFRAFPVKRLGIFRAVACLCGLVLVIPMNVIVENIAVIWGIFGYKYKFYVVKKEPISQVLVQV</sequence>
<feature type="domain" description="Glycosyltransferase 2-like" evidence="2">
    <location>
        <begin position="217"/>
        <end position="425"/>
    </location>
</feature>
<keyword evidence="1" id="KW-0472">Membrane</keyword>
<proteinExistence type="predicted"/>
<evidence type="ECO:0000259" key="2">
    <source>
        <dbReference type="Pfam" id="PF13632"/>
    </source>
</evidence>
<name>A0A7R9GEJ6_9CRUS</name>
<feature type="transmembrane region" description="Helical" evidence="1">
    <location>
        <begin position="74"/>
        <end position="95"/>
    </location>
</feature>
<feature type="transmembrane region" description="Helical" evidence="1">
    <location>
        <begin position="409"/>
        <end position="429"/>
    </location>
</feature>
<accession>A0A7R9GEJ6</accession>
<dbReference type="Proteomes" id="UP000678499">
    <property type="component" value="Unassembled WGS sequence"/>
</dbReference>
<gene>
    <name evidence="3" type="ORF">NMOB1V02_LOCUS7209</name>
</gene>
<dbReference type="EMBL" id="OA883717">
    <property type="protein sequence ID" value="CAD7279538.1"/>
    <property type="molecule type" value="Genomic_DNA"/>
</dbReference>
<dbReference type="AlphaFoldDB" id="A0A7R9GEJ6"/>
<evidence type="ECO:0000313" key="4">
    <source>
        <dbReference type="Proteomes" id="UP000678499"/>
    </source>
</evidence>
<organism evidence="3">
    <name type="scientific">Notodromas monacha</name>
    <dbReference type="NCBI Taxonomy" id="399045"/>
    <lineage>
        <taxon>Eukaryota</taxon>
        <taxon>Metazoa</taxon>
        <taxon>Ecdysozoa</taxon>
        <taxon>Arthropoda</taxon>
        <taxon>Crustacea</taxon>
        <taxon>Oligostraca</taxon>
        <taxon>Ostracoda</taxon>
        <taxon>Podocopa</taxon>
        <taxon>Podocopida</taxon>
        <taxon>Cypridocopina</taxon>
        <taxon>Cypridoidea</taxon>
        <taxon>Cyprididae</taxon>
        <taxon>Notodromas</taxon>
    </lineage>
</organism>
<keyword evidence="1" id="KW-1133">Transmembrane helix</keyword>
<dbReference type="EMBL" id="CAJPEX010001680">
    <property type="protein sequence ID" value="CAG0919690.1"/>
    <property type="molecule type" value="Genomic_DNA"/>
</dbReference>
<keyword evidence="4" id="KW-1185">Reference proteome</keyword>
<feature type="transmembrane region" description="Helical" evidence="1">
    <location>
        <begin position="441"/>
        <end position="471"/>
    </location>
</feature>
<dbReference type="InterPro" id="IPR027389">
    <property type="entry name" value="B_mannosylTrfase_Bre-3/Egh"/>
</dbReference>
<evidence type="ECO:0000256" key="1">
    <source>
        <dbReference type="SAM" id="Phobius"/>
    </source>
</evidence>
<dbReference type="GO" id="GO:0019187">
    <property type="term" value="F:beta-1,4-mannosyltransferase activity"/>
    <property type="evidence" value="ECO:0007669"/>
    <property type="project" value="InterPro"/>
</dbReference>